<feature type="compositionally biased region" description="Low complexity" evidence="1">
    <location>
        <begin position="173"/>
        <end position="189"/>
    </location>
</feature>
<reference evidence="2 3" key="1">
    <citation type="submission" date="2018-03" db="EMBL/GenBank/DDBJ databases">
        <title>Draft genome sequence of Rohu Carp (Labeo rohita).</title>
        <authorList>
            <person name="Das P."/>
            <person name="Kushwaha B."/>
            <person name="Joshi C.G."/>
            <person name="Kumar D."/>
            <person name="Nagpure N.S."/>
            <person name="Sahoo L."/>
            <person name="Das S.P."/>
            <person name="Bit A."/>
            <person name="Patnaik S."/>
            <person name="Meher P.K."/>
            <person name="Jayasankar P."/>
            <person name="Koringa P.G."/>
            <person name="Patel N.V."/>
            <person name="Hinsu A.T."/>
            <person name="Kumar R."/>
            <person name="Pandey M."/>
            <person name="Agarwal S."/>
            <person name="Srivastava S."/>
            <person name="Singh M."/>
            <person name="Iquebal M.A."/>
            <person name="Jaiswal S."/>
            <person name="Angadi U.B."/>
            <person name="Kumar N."/>
            <person name="Raza M."/>
            <person name="Shah T.M."/>
            <person name="Rai A."/>
            <person name="Jena J.K."/>
        </authorList>
    </citation>
    <scope>NUCLEOTIDE SEQUENCE [LARGE SCALE GENOMIC DNA]</scope>
    <source>
        <strain evidence="2">DASCIFA01</strain>
        <tissue evidence="2">Testis</tissue>
    </source>
</reference>
<keyword evidence="3" id="KW-1185">Reference proteome</keyword>
<dbReference type="EMBL" id="QBIY01010273">
    <property type="protein sequence ID" value="RXN35869.1"/>
    <property type="molecule type" value="Genomic_DNA"/>
</dbReference>
<name>A0A498NWB8_LABRO</name>
<evidence type="ECO:0000313" key="2">
    <source>
        <dbReference type="EMBL" id="RXN35869.1"/>
    </source>
</evidence>
<gene>
    <name evidence="2" type="ORF">ROHU_003455</name>
</gene>
<dbReference type="Proteomes" id="UP000290572">
    <property type="component" value="Unassembled WGS sequence"/>
</dbReference>
<sequence>MHKKVVFFPGRVQVAFRKGPLGYLLQEPTDQARLIKDNTSLQDKSAPKKQELVRQYALLVVRQRGGDASDRIEVLGEYILQFGKYKGKCFRWLLENDIGYAIYLIKSLQQEEAAGDFMTEVTSSAQPVPSISSSFPGCVELRSETVSSRVQPVSLPSLSFPGCAEVRSETVTSSAQPVSSPSSSFPGCPETGKQSHIINTSSVLAMIIYVKG</sequence>
<feature type="region of interest" description="Disordered" evidence="1">
    <location>
        <begin position="171"/>
        <end position="193"/>
    </location>
</feature>
<accession>A0A498NWB8</accession>
<comment type="caution">
    <text evidence="2">The sequence shown here is derived from an EMBL/GenBank/DDBJ whole genome shotgun (WGS) entry which is preliminary data.</text>
</comment>
<evidence type="ECO:0000313" key="3">
    <source>
        <dbReference type="Proteomes" id="UP000290572"/>
    </source>
</evidence>
<organism evidence="2 3">
    <name type="scientific">Labeo rohita</name>
    <name type="common">Indian major carp</name>
    <name type="synonym">Cyprinus rohita</name>
    <dbReference type="NCBI Taxonomy" id="84645"/>
    <lineage>
        <taxon>Eukaryota</taxon>
        <taxon>Metazoa</taxon>
        <taxon>Chordata</taxon>
        <taxon>Craniata</taxon>
        <taxon>Vertebrata</taxon>
        <taxon>Euteleostomi</taxon>
        <taxon>Actinopterygii</taxon>
        <taxon>Neopterygii</taxon>
        <taxon>Teleostei</taxon>
        <taxon>Ostariophysi</taxon>
        <taxon>Cypriniformes</taxon>
        <taxon>Cyprinidae</taxon>
        <taxon>Labeoninae</taxon>
        <taxon>Labeonini</taxon>
        <taxon>Labeo</taxon>
    </lineage>
</organism>
<proteinExistence type="predicted"/>
<evidence type="ECO:0000256" key="1">
    <source>
        <dbReference type="SAM" id="MobiDB-lite"/>
    </source>
</evidence>
<dbReference type="AlphaFoldDB" id="A0A498NWB8"/>
<protein>
    <submittedName>
        <fullName evidence="2">Uncharacterized protein</fullName>
    </submittedName>
</protein>